<accession>A0A4V1R293</accession>
<keyword evidence="1" id="KW-0472">Membrane</keyword>
<dbReference type="RefSeq" id="WP_129175207.1">
    <property type="nucleotide sequence ID" value="NZ_JACCBI010000001.1"/>
</dbReference>
<feature type="transmembrane region" description="Helical" evidence="1">
    <location>
        <begin position="115"/>
        <end position="133"/>
    </location>
</feature>
<dbReference type="InterPro" id="IPR007349">
    <property type="entry name" value="DUF418"/>
</dbReference>
<gene>
    <name evidence="3" type="ORF">BJ972_000545</name>
    <name evidence="4" type="ORF">ESP50_11400</name>
</gene>
<feature type="transmembrane region" description="Helical" evidence="1">
    <location>
        <begin position="140"/>
        <end position="157"/>
    </location>
</feature>
<feature type="transmembrane region" description="Helical" evidence="1">
    <location>
        <begin position="266"/>
        <end position="292"/>
    </location>
</feature>
<evidence type="ECO:0000313" key="6">
    <source>
        <dbReference type="Proteomes" id="UP000581087"/>
    </source>
</evidence>
<organism evidence="4 5">
    <name type="scientific">Agromyces atrinae</name>
    <dbReference type="NCBI Taxonomy" id="592376"/>
    <lineage>
        <taxon>Bacteria</taxon>
        <taxon>Bacillati</taxon>
        <taxon>Actinomycetota</taxon>
        <taxon>Actinomycetes</taxon>
        <taxon>Micrococcales</taxon>
        <taxon>Microbacteriaceae</taxon>
        <taxon>Agromyces</taxon>
    </lineage>
</organism>
<sequence length="353" mass="37126">MPRAEETVTPRRRDSAVDAARGLALLGMFFAHAAPGLPLGSPFEIVAWASEEKPRLLFALTAGIGLGYLTMSAWRAGAGRGRVRGQLAIRAVLVILIGLGLTALGPLLYVVLEEYGVAFIVLIPFLFLPASVLLTLGIGLLVVASIGSAVFSGRPGFDPDASIAGWIGDLLLTGVYPVLIWVPIMMIGLALARLGLHRRRVAYTAGAAGIAGIAVFEPLAQHSTALYVPLVAQTLSAFSVGLVVVAALTAIITFTPERVGGVANAVLSPLAAAGSMPLTIYSAHVVVLAATIHEENGYLTDDSWPVLIGISVGSLVFAWTWRRFIGRGPLEWLIGVASGRVRMPWRRATPAVD</sequence>
<feature type="transmembrane region" description="Helical" evidence="1">
    <location>
        <begin position="201"/>
        <end position="220"/>
    </location>
</feature>
<dbReference type="AlphaFoldDB" id="A0A4V1R293"/>
<feature type="transmembrane region" description="Helical" evidence="1">
    <location>
        <begin position="226"/>
        <end position="254"/>
    </location>
</feature>
<dbReference type="EMBL" id="JACCBI010000001">
    <property type="protein sequence ID" value="NYD66026.1"/>
    <property type="molecule type" value="Genomic_DNA"/>
</dbReference>
<evidence type="ECO:0000313" key="3">
    <source>
        <dbReference type="EMBL" id="NYD66026.1"/>
    </source>
</evidence>
<evidence type="ECO:0000259" key="2">
    <source>
        <dbReference type="Pfam" id="PF04235"/>
    </source>
</evidence>
<comment type="caution">
    <text evidence="4">The sequence shown here is derived from an EMBL/GenBank/DDBJ whole genome shotgun (WGS) entry which is preliminary data.</text>
</comment>
<dbReference type="OrthoDB" id="4966979at2"/>
<evidence type="ECO:0000256" key="1">
    <source>
        <dbReference type="SAM" id="Phobius"/>
    </source>
</evidence>
<dbReference type="EMBL" id="SDPM01000005">
    <property type="protein sequence ID" value="RXZ86356.1"/>
    <property type="molecule type" value="Genomic_DNA"/>
</dbReference>
<feature type="transmembrane region" description="Helical" evidence="1">
    <location>
        <begin position="163"/>
        <end position="189"/>
    </location>
</feature>
<feature type="transmembrane region" description="Helical" evidence="1">
    <location>
        <begin position="20"/>
        <end position="37"/>
    </location>
</feature>
<keyword evidence="5" id="KW-1185">Reference proteome</keyword>
<dbReference type="Pfam" id="PF04235">
    <property type="entry name" value="DUF418"/>
    <property type="match status" value="1"/>
</dbReference>
<keyword evidence="1" id="KW-0812">Transmembrane</keyword>
<feature type="domain" description="DUF418" evidence="2">
    <location>
        <begin position="195"/>
        <end position="334"/>
    </location>
</feature>
<feature type="transmembrane region" description="Helical" evidence="1">
    <location>
        <begin position="304"/>
        <end position="321"/>
    </location>
</feature>
<reference evidence="3 6" key="2">
    <citation type="submission" date="2020-07" db="EMBL/GenBank/DDBJ databases">
        <title>Sequencing the genomes of 1000 actinobacteria strains.</title>
        <authorList>
            <person name="Klenk H.-P."/>
        </authorList>
    </citation>
    <scope>NUCLEOTIDE SEQUENCE [LARGE SCALE GENOMIC DNA]</scope>
    <source>
        <strain evidence="3 6">DSM 23870</strain>
    </source>
</reference>
<keyword evidence="1" id="KW-1133">Transmembrane helix</keyword>
<feature type="transmembrane region" description="Helical" evidence="1">
    <location>
        <begin position="87"/>
        <end position="109"/>
    </location>
</feature>
<protein>
    <submittedName>
        <fullName evidence="4">DUF418 domain-containing protein</fullName>
    </submittedName>
    <submittedName>
        <fullName evidence="3">Putative membrane protein</fullName>
    </submittedName>
</protein>
<dbReference type="Proteomes" id="UP000292686">
    <property type="component" value="Unassembled WGS sequence"/>
</dbReference>
<evidence type="ECO:0000313" key="4">
    <source>
        <dbReference type="EMBL" id="RXZ86356.1"/>
    </source>
</evidence>
<proteinExistence type="predicted"/>
<dbReference type="Proteomes" id="UP000581087">
    <property type="component" value="Unassembled WGS sequence"/>
</dbReference>
<reference evidence="4 5" key="1">
    <citation type="submission" date="2019-01" db="EMBL/GenBank/DDBJ databases">
        <title>Agromyces.</title>
        <authorList>
            <person name="Li J."/>
        </authorList>
    </citation>
    <scope>NUCLEOTIDE SEQUENCE [LARGE SCALE GENOMIC DNA]</scope>
    <source>
        <strain evidence="4 5">DSM 23870</strain>
    </source>
</reference>
<evidence type="ECO:0000313" key="5">
    <source>
        <dbReference type="Proteomes" id="UP000292686"/>
    </source>
</evidence>
<feature type="transmembrane region" description="Helical" evidence="1">
    <location>
        <begin position="57"/>
        <end position="75"/>
    </location>
</feature>
<name>A0A4V1R293_9MICO</name>